<dbReference type="OrthoDB" id="3205605at2759"/>
<reference evidence="9 10" key="1">
    <citation type="submission" date="2020-04" db="EMBL/GenBank/DDBJ databases">
        <authorList>
            <person name="Wallbank WR R."/>
            <person name="Pardo Diaz C."/>
            <person name="Kozak K."/>
            <person name="Martin S."/>
            <person name="Jiggins C."/>
            <person name="Moest M."/>
            <person name="Warren A I."/>
            <person name="Byers J.R.P. K."/>
            <person name="Montejo-Kovacevich G."/>
            <person name="Yen C E."/>
        </authorList>
    </citation>
    <scope>NUCLEOTIDE SEQUENCE [LARGE SCALE GENOMIC DNA]</scope>
</reference>
<feature type="region of interest" description="Disordered" evidence="6">
    <location>
        <begin position="1"/>
        <end position="25"/>
    </location>
</feature>
<keyword evidence="7" id="KW-1133">Transmembrane helix</keyword>
<comment type="caution">
    <text evidence="9">The sequence shown here is derived from an EMBL/GenBank/DDBJ whole genome shotgun (WGS) entry which is preliminary data.</text>
</comment>
<dbReference type="GO" id="GO:0005524">
    <property type="term" value="F:ATP binding"/>
    <property type="evidence" value="ECO:0007669"/>
    <property type="project" value="UniProtKB-KW"/>
</dbReference>
<dbReference type="SMART" id="SM00220">
    <property type="entry name" value="S_TKc"/>
    <property type="match status" value="1"/>
</dbReference>
<dbReference type="Pfam" id="PF00069">
    <property type="entry name" value="Pkinase"/>
    <property type="match status" value="2"/>
</dbReference>
<evidence type="ECO:0000256" key="2">
    <source>
        <dbReference type="ARBA" id="ARBA00022679"/>
    </source>
</evidence>
<name>A0A8S1BQT1_ARCPL</name>
<evidence type="ECO:0000313" key="9">
    <source>
        <dbReference type="EMBL" id="CAB3261614.1"/>
    </source>
</evidence>
<dbReference type="PROSITE" id="PS50011">
    <property type="entry name" value="PROTEIN_KINASE_DOM"/>
    <property type="match status" value="1"/>
</dbReference>
<keyword evidence="1" id="KW-0723">Serine/threonine-protein kinase</keyword>
<feature type="transmembrane region" description="Helical" evidence="7">
    <location>
        <begin position="183"/>
        <end position="203"/>
    </location>
</feature>
<dbReference type="InterPro" id="IPR000719">
    <property type="entry name" value="Prot_kinase_dom"/>
</dbReference>
<dbReference type="Gene3D" id="1.10.510.10">
    <property type="entry name" value="Transferase(Phosphotransferase) domain 1"/>
    <property type="match status" value="1"/>
</dbReference>
<gene>
    <name evidence="9" type="ORF">APLA_LOCUS18016</name>
</gene>
<accession>A0A8S1BQT1</accession>
<sequence>MGNTHNRSSDPTNQKHSTRSNSDEQPFASQFSLSHFVGNLSGRSFVSVTSNQSVYSASRPWSRVSRRRWNDSTLKNPLEASKTAWPVAHKESIFQPEFPITTDLLQKDFEIKETIAKGAFGEVYKVKKISEDKEYALKVLNKSQIVKESAVRQVKEEARIQTACGHHSFIAGAVARWQTKKRLYIGCVLFCVNLNWVCVAGLYCLRSFISKTLSEYIPGGELLALLDKYGSLPEELVKIFVAEIAIAIDFLHNAGVIYRDLKPENILLDSDYHIQLIDFGLSKWLSIGSRTTTLCGTLKYMAWELTRLIF</sequence>
<dbReference type="Proteomes" id="UP000494106">
    <property type="component" value="Unassembled WGS sequence"/>
</dbReference>
<dbReference type="PANTHER" id="PTHR24355">
    <property type="entry name" value="G PROTEIN-COUPLED RECEPTOR KINASE/RIBOSOMAL PROTEIN S6 KINASE"/>
    <property type="match status" value="1"/>
</dbReference>
<dbReference type="EMBL" id="CADEBC010000858">
    <property type="protein sequence ID" value="CAB3261614.1"/>
    <property type="molecule type" value="Genomic_DNA"/>
</dbReference>
<keyword evidence="5" id="KW-0067">ATP-binding</keyword>
<dbReference type="InterPro" id="IPR008271">
    <property type="entry name" value="Ser/Thr_kinase_AS"/>
</dbReference>
<keyword evidence="7" id="KW-0812">Transmembrane</keyword>
<keyword evidence="2" id="KW-0808">Transferase</keyword>
<dbReference type="Gene3D" id="3.30.200.20">
    <property type="entry name" value="Phosphorylase Kinase, domain 1"/>
    <property type="match status" value="1"/>
</dbReference>
<evidence type="ECO:0000259" key="8">
    <source>
        <dbReference type="PROSITE" id="PS50011"/>
    </source>
</evidence>
<dbReference type="GO" id="GO:0004674">
    <property type="term" value="F:protein serine/threonine kinase activity"/>
    <property type="evidence" value="ECO:0007669"/>
    <property type="project" value="UniProtKB-KW"/>
</dbReference>
<organism evidence="9 10">
    <name type="scientific">Arctia plantaginis</name>
    <name type="common">Wood tiger moth</name>
    <name type="synonym">Phalaena plantaginis</name>
    <dbReference type="NCBI Taxonomy" id="874455"/>
    <lineage>
        <taxon>Eukaryota</taxon>
        <taxon>Metazoa</taxon>
        <taxon>Ecdysozoa</taxon>
        <taxon>Arthropoda</taxon>
        <taxon>Hexapoda</taxon>
        <taxon>Insecta</taxon>
        <taxon>Pterygota</taxon>
        <taxon>Neoptera</taxon>
        <taxon>Endopterygota</taxon>
        <taxon>Lepidoptera</taxon>
        <taxon>Glossata</taxon>
        <taxon>Ditrysia</taxon>
        <taxon>Noctuoidea</taxon>
        <taxon>Erebidae</taxon>
        <taxon>Arctiinae</taxon>
        <taxon>Arctia</taxon>
    </lineage>
</organism>
<dbReference type="PROSITE" id="PS00108">
    <property type="entry name" value="PROTEIN_KINASE_ST"/>
    <property type="match status" value="1"/>
</dbReference>
<evidence type="ECO:0000256" key="1">
    <source>
        <dbReference type="ARBA" id="ARBA00022527"/>
    </source>
</evidence>
<evidence type="ECO:0000313" key="10">
    <source>
        <dbReference type="Proteomes" id="UP000494106"/>
    </source>
</evidence>
<keyword evidence="3" id="KW-0547">Nucleotide-binding</keyword>
<keyword evidence="7" id="KW-0472">Membrane</keyword>
<keyword evidence="10" id="KW-1185">Reference proteome</keyword>
<dbReference type="AlphaFoldDB" id="A0A8S1BQT1"/>
<evidence type="ECO:0000256" key="5">
    <source>
        <dbReference type="ARBA" id="ARBA00022840"/>
    </source>
</evidence>
<evidence type="ECO:0000256" key="6">
    <source>
        <dbReference type="SAM" id="MobiDB-lite"/>
    </source>
</evidence>
<keyword evidence="4" id="KW-0418">Kinase</keyword>
<evidence type="ECO:0000256" key="3">
    <source>
        <dbReference type="ARBA" id="ARBA00022741"/>
    </source>
</evidence>
<protein>
    <recommendedName>
        <fullName evidence="8">Protein kinase domain-containing protein</fullName>
    </recommendedName>
</protein>
<evidence type="ECO:0000256" key="4">
    <source>
        <dbReference type="ARBA" id="ARBA00022777"/>
    </source>
</evidence>
<dbReference type="InterPro" id="IPR011009">
    <property type="entry name" value="Kinase-like_dom_sf"/>
</dbReference>
<feature type="domain" description="Protein kinase" evidence="8">
    <location>
        <begin position="109"/>
        <end position="310"/>
    </location>
</feature>
<dbReference type="PANTHER" id="PTHR24355:SF1">
    <property type="entry name" value="RIBOSOMAL PROTEIN S6 KINASE-RELATED PROTEIN"/>
    <property type="match status" value="1"/>
</dbReference>
<proteinExistence type="predicted"/>
<dbReference type="SUPFAM" id="SSF56112">
    <property type="entry name" value="Protein kinase-like (PK-like)"/>
    <property type="match status" value="1"/>
</dbReference>
<evidence type="ECO:0000256" key="7">
    <source>
        <dbReference type="SAM" id="Phobius"/>
    </source>
</evidence>